<evidence type="ECO:0000256" key="1">
    <source>
        <dbReference type="ARBA" id="ARBA00004672"/>
    </source>
</evidence>
<reference evidence="13 14" key="1">
    <citation type="journal article" date="2016" name="Plant Pathol.">
        <title>Genetic characterization of strains named as Xanthomonas axonopodis pv. dieffenbachiae leads to a taxonomic revision of the X. axonopodis species complex.</title>
        <authorList>
            <person name="Constantin E.C."/>
            <person name="Cleenwerck I."/>
            <person name="Maes M."/>
            <person name="Baeyen S."/>
            <person name="Van Malderghem C."/>
            <person name="De Vos P."/>
            <person name="Cottyn B."/>
        </authorList>
    </citation>
    <scope>NUCLEOTIDE SEQUENCE [LARGE SCALE GENOMIC DNA]</scope>
    <source>
        <strain evidence="13 14">LMG 25940</strain>
    </source>
</reference>
<dbReference type="NCBIfam" id="NF010568">
    <property type="entry name" value="PRK13961.1"/>
    <property type="match status" value="1"/>
</dbReference>
<evidence type="ECO:0000256" key="3">
    <source>
        <dbReference type="ARBA" id="ARBA00012217"/>
    </source>
</evidence>
<evidence type="ECO:0000256" key="4">
    <source>
        <dbReference type="ARBA" id="ARBA00016460"/>
    </source>
</evidence>
<evidence type="ECO:0000259" key="12">
    <source>
        <dbReference type="Pfam" id="PF01259"/>
    </source>
</evidence>
<keyword evidence="8 11" id="KW-0067">ATP-binding</keyword>
<comment type="similarity">
    <text evidence="2 11">Belongs to the SAICAR synthetase family.</text>
</comment>
<dbReference type="GO" id="GO:0005524">
    <property type="term" value="F:ATP binding"/>
    <property type="evidence" value="ECO:0007669"/>
    <property type="project" value="UniProtKB-KW"/>
</dbReference>
<dbReference type="HAMAP" id="MF_00137">
    <property type="entry name" value="SAICAR_synth"/>
    <property type="match status" value="1"/>
</dbReference>
<evidence type="ECO:0000256" key="5">
    <source>
        <dbReference type="ARBA" id="ARBA00022598"/>
    </source>
</evidence>
<name>A0A1V9H074_9XANT</name>
<comment type="caution">
    <text evidence="13">The sequence shown here is derived from an EMBL/GenBank/DDBJ whole genome shotgun (WGS) entry which is preliminary data.</text>
</comment>
<reference evidence="13 14" key="2">
    <citation type="journal article" date="2017" name="Plant Pathol.">
        <title>Pathogenicity and virulence gene content of Xanthomonas strains infecting Araceae, formerly known as Xanthomonas axonopodis pv. dieffenbachiae.</title>
        <authorList>
            <person name="Constantin E.C."/>
            <person name="Haegeman A."/>
            <person name="Van Vaerenbergh J."/>
            <person name="Baeyen S."/>
            <person name="Van Malderghem C."/>
            <person name="Maes M."/>
            <person name="Cottyn B."/>
        </authorList>
    </citation>
    <scope>NUCLEOTIDE SEQUENCE [LARGE SCALE GENOMIC DNA]</scope>
    <source>
        <strain evidence="13 14">LMG 25940</strain>
    </source>
</reference>
<accession>A0A1V9H074</accession>
<evidence type="ECO:0000256" key="10">
    <source>
        <dbReference type="ARBA" id="ARBA00048475"/>
    </source>
</evidence>
<dbReference type="InterPro" id="IPR001636">
    <property type="entry name" value="SAICAR_synth"/>
</dbReference>
<dbReference type="PANTHER" id="PTHR43700">
    <property type="entry name" value="PHOSPHORIBOSYLAMINOIMIDAZOLE-SUCCINOCARBOXAMIDE SYNTHASE"/>
    <property type="match status" value="1"/>
</dbReference>
<dbReference type="EC" id="6.3.2.6" evidence="3 11"/>
<evidence type="ECO:0000256" key="8">
    <source>
        <dbReference type="ARBA" id="ARBA00022840"/>
    </source>
</evidence>
<dbReference type="PROSITE" id="PS01058">
    <property type="entry name" value="SAICAR_SYNTHETASE_2"/>
    <property type="match status" value="1"/>
</dbReference>
<dbReference type="InterPro" id="IPR018236">
    <property type="entry name" value="SAICAR_synthetase_CS"/>
</dbReference>
<dbReference type="Proteomes" id="UP000050546">
    <property type="component" value="Unassembled WGS sequence"/>
</dbReference>
<dbReference type="FunFam" id="3.30.200.20:FF:000365">
    <property type="entry name" value="Phosphoribosylaminoimidazole-succinocarboxamide synthase"/>
    <property type="match status" value="1"/>
</dbReference>
<evidence type="ECO:0000256" key="6">
    <source>
        <dbReference type="ARBA" id="ARBA00022741"/>
    </source>
</evidence>
<comment type="catalytic activity">
    <reaction evidence="10 11">
        <text>5-amino-1-(5-phospho-D-ribosyl)imidazole-4-carboxylate + L-aspartate + ATP = (2S)-2-[5-amino-1-(5-phospho-beta-D-ribosyl)imidazole-4-carboxamido]succinate + ADP + phosphate + 2 H(+)</text>
        <dbReference type="Rhea" id="RHEA:22628"/>
        <dbReference type="ChEBI" id="CHEBI:15378"/>
        <dbReference type="ChEBI" id="CHEBI:29991"/>
        <dbReference type="ChEBI" id="CHEBI:30616"/>
        <dbReference type="ChEBI" id="CHEBI:43474"/>
        <dbReference type="ChEBI" id="CHEBI:58443"/>
        <dbReference type="ChEBI" id="CHEBI:77657"/>
        <dbReference type="ChEBI" id="CHEBI:456216"/>
        <dbReference type="EC" id="6.3.2.6"/>
    </reaction>
</comment>
<dbReference type="RefSeq" id="WP_057678398.1">
    <property type="nucleotide sequence ID" value="NZ_CP041382.1"/>
</dbReference>
<proteinExistence type="inferred from homology"/>
<dbReference type="AlphaFoldDB" id="A0A1V9H074"/>
<dbReference type="Gene3D" id="3.30.470.20">
    <property type="entry name" value="ATP-grasp fold, B domain"/>
    <property type="match status" value="1"/>
</dbReference>
<evidence type="ECO:0000256" key="7">
    <source>
        <dbReference type="ARBA" id="ARBA00022755"/>
    </source>
</evidence>
<dbReference type="GO" id="GO:0004639">
    <property type="term" value="F:phosphoribosylaminoimidazolesuccinocarboxamide synthase activity"/>
    <property type="evidence" value="ECO:0007669"/>
    <property type="project" value="UniProtKB-UniRule"/>
</dbReference>
<dbReference type="UniPathway" id="UPA00074">
    <property type="reaction ID" value="UER00131"/>
</dbReference>
<dbReference type="InterPro" id="IPR028923">
    <property type="entry name" value="SAICAR_synt/ADE2_N"/>
</dbReference>
<dbReference type="FunFam" id="3.30.470.20:FF:000015">
    <property type="entry name" value="Phosphoribosylaminoimidazole-succinocarboxamide synthase"/>
    <property type="match status" value="1"/>
</dbReference>
<dbReference type="PROSITE" id="PS01057">
    <property type="entry name" value="SAICAR_SYNTHETASE_1"/>
    <property type="match status" value="1"/>
</dbReference>
<keyword evidence="7 11" id="KW-0658">Purine biosynthesis</keyword>
<evidence type="ECO:0000313" key="13">
    <source>
        <dbReference type="EMBL" id="OQP76176.1"/>
    </source>
</evidence>
<dbReference type="Pfam" id="PF01259">
    <property type="entry name" value="SAICAR_synt"/>
    <property type="match status" value="1"/>
</dbReference>
<dbReference type="GO" id="GO:0005737">
    <property type="term" value="C:cytoplasm"/>
    <property type="evidence" value="ECO:0007669"/>
    <property type="project" value="TreeGrafter"/>
</dbReference>
<dbReference type="EMBL" id="JPYI02000089">
    <property type="protein sequence ID" value="OQP76176.1"/>
    <property type="molecule type" value="Genomic_DNA"/>
</dbReference>
<organism evidence="13 14">
    <name type="scientific">Xanthomonas phaseoli pv. dieffenbachiae</name>
    <dbReference type="NCBI Taxonomy" id="92828"/>
    <lineage>
        <taxon>Bacteria</taxon>
        <taxon>Pseudomonadati</taxon>
        <taxon>Pseudomonadota</taxon>
        <taxon>Gammaproteobacteria</taxon>
        <taxon>Lysobacterales</taxon>
        <taxon>Lysobacteraceae</taxon>
        <taxon>Xanthomonas</taxon>
    </lineage>
</organism>
<keyword evidence="5 11" id="KW-0436">Ligase</keyword>
<gene>
    <name evidence="11" type="primary">purC</name>
    <name evidence="13" type="ORF">IM53_016615</name>
</gene>
<dbReference type="CDD" id="cd01414">
    <property type="entry name" value="SAICAR_synt_Sc"/>
    <property type="match status" value="1"/>
</dbReference>
<protein>
    <recommendedName>
        <fullName evidence="4 11">Phosphoribosylaminoimidazole-succinocarboxamide synthase</fullName>
        <ecNumber evidence="3 11">6.3.2.6</ecNumber>
    </recommendedName>
    <alternativeName>
        <fullName evidence="9 11">SAICAR synthetase</fullName>
    </alternativeName>
</protein>
<evidence type="ECO:0000313" key="14">
    <source>
        <dbReference type="Proteomes" id="UP000050546"/>
    </source>
</evidence>
<evidence type="ECO:0000256" key="11">
    <source>
        <dbReference type="HAMAP-Rule" id="MF_00137"/>
    </source>
</evidence>
<dbReference type="PANTHER" id="PTHR43700:SF1">
    <property type="entry name" value="PHOSPHORIBOSYLAMINOIMIDAZOLE-SUCCINOCARBOXAMIDE SYNTHASE"/>
    <property type="match status" value="1"/>
</dbReference>
<evidence type="ECO:0000256" key="2">
    <source>
        <dbReference type="ARBA" id="ARBA00010190"/>
    </source>
</evidence>
<dbReference type="Gene3D" id="3.30.200.20">
    <property type="entry name" value="Phosphorylase Kinase, domain 1"/>
    <property type="match status" value="1"/>
</dbReference>
<comment type="pathway">
    <text evidence="1 11">Purine metabolism; IMP biosynthesis via de novo pathway; 5-amino-1-(5-phospho-D-ribosyl)imidazole-4-carboxamide from 5-amino-1-(5-phospho-D-ribosyl)imidazole-4-carboxylate: step 1/2.</text>
</comment>
<dbReference type="SUPFAM" id="SSF56104">
    <property type="entry name" value="SAICAR synthase-like"/>
    <property type="match status" value="1"/>
</dbReference>
<feature type="domain" description="SAICAR synthetase/ADE2 N-terminal" evidence="12">
    <location>
        <begin position="17"/>
        <end position="275"/>
    </location>
</feature>
<dbReference type="NCBIfam" id="TIGR00081">
    <property type="entry name" value="purC"/>
    <property type="match status" value="1"/>
</dbReference>
<dbReference type="GO" id="GO:0006189">
    <property type="term" value="P:'de novo' IMP biosynthetic process"/>
    <property type="evidence" value="ECO:0007669"/>
    <property type="project" value="UniProtKB-UniRule"/>
</dbReference>
<keyword evidence="6 11" id="KW-0547">Nucleotide-binding</keyword>
<dbReference type="STRING" id="1437877.GCA_001564415_01279"/>
<evidence type="ECO:0000256" key="9">
    <source>
        <dbReference type="ARBA" id="ARBA00030409"/>
    </source>
</evidence>
<sequence length="308" mass="34510">MSTTLLQSDLPGLPLRHRGKVRDVFDIPRDRLPADAPPGDYLLMVATDRLSAFDVVLPDPIPGKGEMLCQVSNFWFHKTEHLMPNHLVDIRVEQVLPEGVDRALYAKRAVVTRKLKPVPVEAIARGYVIGSGWKDYQRTGKISGIELPDGLRQAEKLPEPIFTPSTKAAVGDHDENIDFDAMVKTVGAELAERVRDATLRIYRFAADFAAERGILLADTKFEFGTDADGRLYIMDEMLTPDSSRYWPADQYEPGTSPPSYDKQFVRDYLETLDWGKTAPGPRLPADVIDRTRAKYAEALQRLADISVD</sequence>